<dbReference type="GeneID" id="57374243"/>
<dbReference type="InterPro" id="IPR045886">
    <property type="entry name" value="ThiF/MoeB/HesA"/>
</dbReference>
<dbReference type="InterPro" id="IPR035985">
    <property type="entry name" value="Ubiquitin-activating_enz"/>
</dbReference>
<dbReference type="AlphaFoldDB" id="A0A1V2JBT7"/>
<dbReference type="GO" id="GO:0061504">
    <property type="term" value="P:cyclic threonylcarbamoyladenosine biosynthetic process"/>
    <property type="evidence" value="ECO:0007669"/>
    <property type="project" value="TreeGrafter"/>
</dbReference>
<protein>
    <recommendedName>
        <fullName evidence="1">THIF-type NAD/FAD binding fold domain-containing protein</fullName>
    </recommendedName>
</protein>
<evidence type="ECO:0000313" key="2">
    <source>
        <dbReference type="EMBL" id="ONH42266.1"/>
    </source>
</evidence>
<dbReference type="OrthoDB" id="9804286at2"/>
<sequence length="262" mass="29379">MQAGQDFMQFDFKDDRYNRQENMPEWGQEGQRKLKAASVAVIGAGGVKSTLLMALVAGGIGRIGIIEFDKVELSNLNRQVLYRTNDVGLPKGMAAHKTLTNLNPDITIELIEEKVSRSNIDRLLQSYDFIVEGGESPDGRNAVNEYCLRRNKPMVHASAQFSYGYVFSMLPSRNSACFACLFPRDHSRVEHTGPVPVNVLSTSVAGTLGAAEVFKWFLGYEEKMYFNKRLTFSSLLLSGVFSVDEVAKKRECEYCSVYTEER</sequence>
<dbReference type="InterPro" id="IPR000594">
    <property type="entry name" value="ThiF_NAD_FAD-bd"/>
</dbReference>
<dbReference type="Pfam" id="PF00899">
    <property type="entry name" value="ThiF"/>
    <property type="match status" value="1"/>
</dbReference>
<name>A0A1V2JBT7_PSEAZ</name>
<organism evidence="2 3">
    <name type="scientific">Pseudomonas azotoformans</name>
    <dbReference type="NCBI Taxonomy" id="47878"/>
    <lineage>
        <taxon>Bacteria</taxon>
        <taxon>Pseudomonadati</taxon>
        <taxon>Pseudomonadota</taxon>
        <taxon>Gammaproteobacteria</taxon>
        <taxon>Pseudomonadales</taxon>
        <taxon>Pseudomonadaceae</taxon>
        <taxon>Pseudomonas</taxon>
    </lineage>
</organism>
<accession>A0A1V2JBT7</accession>
<evidence type="ECO:0000259" key="1">
    <source>
        <dbReference type="Pfam" id="PF00899"/>
    </source>
</evidence>
<proteinExistence type="predicted"/>
<dbReference type="GO" id="GO:0061503">
    <property type="term" value="F:tRNA threonylcarbamoyladenosine dehydratase"/>
    <property type="evidence" value="ECO:0007669"/>
    <property type="project" value="TreeGrafter"/>
</dbReference>
<feature type="domain" description="THIF-type NAD/FAD binding fold" evidence="1">
    <location>
        <begin position="17"/>
        <end position="252"/>
    </location>
</feature>
<evidence type="ECO:0000313" key="3">
    <source>
        <dbReference type="Proteomes" id="UP000188559"/>
    </source>
</evidence>
<dbReference type="PANTHER" id="PTHR43267">
    <property type="entry name" value="TRNA THREONYLCARBAMOYLADENOSINE DEHYDRATASE"/>
    <property type="match status" value="1"/>
</dbReference>
<dbReference type="SUPFAM" id="SSF69572">
    <property type="entry name" value="Activating enzymes of the ubiquitin-like proteins"/>
    <property type="match status" value="1"/>
</dbReference>
<dbReference type="PANTHER" id="PTHR43267:SF3">
    <property type="entry name" value="THIF PROTEIN"/>
    <property type="match status" value="1"/>
</dbReference>
<dbReference type="GO" id="GO:0008641">
    <property type="term" value="F:ubiquitin-like modifier activating enzyme activity"/>
    <property type="evidence" value="ECO:0007669"/>
    <property type="project" value="InterPro"/>
</dbReference>
<dbReference type="CDD" id="cd00757">
    <property type="entry name" value="ThiF_MoeB_HesA_family"/>
    <property type="match status" value="1"/>
</dbReference>
<gene>
    <name evidence="2" type="ORF">BLL37_24165</name>
</gene>
<dbReference type="EMBL" id="MNPV01000007">
    <property type="protein sequence ID" value="ONH42266.1"/>
    <property type="molecule type" value="Genomic_DNA"/>
</dbReference>
<keyword evidence="3" id="KW-1185">Reference proteome</keyword>
<dbReference type="RefSeq" id="WP_071492608.1">
    <property type="nucleotide sequence ID" value="NZ_LT629702.1"/>
</dbReference>
<reference evidence="2 3" key="1">
    <citation type="submission" date="2016-10" db="EMBL/GenBank/DDBJ databases">
        <title>Pseudomonas lactis sp. nov. and Pseudomonas paralactis sp. nov., isolated from bovine raw milk.</title>
        <authorList>
            <person name="Von Neubeck M."/>
            <person name="Huptas C."/>
            <person name="Glueck C."/>
            <person name="Krewinkel M."/>
            <person name="Stoeckel M."/>
            <person name="Stressler T."/>
            <person name="Fischer L."/>
            <person name="Hinrichs J."/>
            <person name="Scherer S."/>
            <person name="Wenning M."/>
        </authorList>
    </citation>
    <scope>NUCLEOTIDE SEQUENCE [LARGE SCALE GENOMIC DNA]</scope>
    <source>
        <strain evidence="2 3">DSM 18862</strain>
    </source>
</reference>
<dbReference type="Gene3D" id="3.40.50.720">
    <property type="entry name" value="NAD(P)-binding Rossmann-like Domain"/>
    <property type="match status" value="1"/>
</dbReference>
<comment type="caution">
    <text evidence="2">The sequence shown here is derived from an EMBL/GenBank/DDBJ whole genome shotgun (WGS) entry which is preliminary data.</text>
</comment>
<dbReference type="Proteomes" id="UP000188559">
    <property type="component" value="Unassembled WGS sequence"/>
</dbReference>